<dbReference type="RefSeq" id="XP_013173136.1">
    <property type="nucleotide sequence ID" value="XM_013317682.1"/>
</dbReference>
<accession>A0AAJ7EDQ1</accession>
<gene>
    <name evidence="2" type="primary">LOC106121854</name>
</gene>
<keyword evidence="1" id="KW-0175">Coiled coil</keyword>
<proteinExistence type="predicted"/>
<evidence type="ECO:0000313" key="2">
    <source>
        <dbReference type="RefSeq" id="XP_013173136.1"/>
    </source>
</evidence>
<sequence>MSTSSQQNNQMKICVLKSNLEEIGNELIIQNSTIPALDDENECKYRETMGVVQVLRAITTEIEIQNEESSKLTAKRRQLQLNCEEMTKSINKELEIRNKNENQLQQVENEIEEKIRSYEALLREKADRFRKMHNVYDEIEMKKQLETVNEDLIKITTEEGKQQNVVKDLEKELAAIVPDLPDNILSILRKTELENKLKTLTDKCNEKRDTFERLQKKQKYGFEFNIY</sequence>
<evidence type="ECO:0000256" key="1">
    <source>
        <dbReference type="SAM" id="Coils"/>
    </source>
</evidence>
<organism evidence="2">
    <name type="scientific">Papilio xuthus</name>
    <name type="common">Asian swallowtail butterfly</name>
    <dbReference type="NCBI Taxonomy" id="66420"/>
    <lineage>
        <taxon>Eukaryota</taxon>
        <taxon>Metazoa</taxon>
        <taxon>Ecdysozoa</taxon>
        <taxon>Arthropoda</taxon>
        <taxon>Hexapoda</taxon>
        <taxon>Insecta</taxon>
        <taxon>Pterygota</taxon>
        <taxon>Neoptera</taxon>
        <taxon>Endopterygota</taxon>
        <taxon>Lepidoptera</taxon>
        <taxon>Glossata</taxon>
        <taxon>Ditrysia</taxon>
        <taxon>Papilionoidea</taxon>
        <taxon>Papilionidae</taxon>
        <taxon>Papilioninae</taxon>
        <taxon>Papilio</taxon>
    </lineage>
</organism>
<feature type="coiled-coil region" evidence="1">
    <location>
        <begin position="62"/>
        <end position="128"/>
    </location>
</feature>
<reference evidence="2" key="1">
    <citation type="submission" date="2025-08" db="UniProtKB">
        <authorList>
            <consortium name="RefSeq"/>
        </authorList>
    </citation>
    <scope>IDENTIFICATION</scope>
</reference>
<name>A0AAJ7EDQ1_PAPXU</name>
<dbReference type="Proteomes" id="UP000694872">
    <property type="component" value="Unplaced"/>
</dbReference>
<dbReference type="KEGG" id="pxu:106121854"/>
<protein>
    <submittedName>
        <fullName evidence="2">Cingulin-like</fullName>
    </submittedName>
</protein>
<feature type="coiled-coil region" evidence="1">
    <location>
        <begin position="190"/>
        <end position="217"/>
    </location>
</feature>
<dbReference type="GeneID" id="106121854"/>
<dbReference type="AlphaFoldDB" id="A0AAJ7EDQ1"/>